<protein>
    <recommendedName>
        <fullName evidence="4">BTB domain-containing protein</fullName>
    </recommendedName>
</protein>
<sequence length="196" mass="22113">MQAPMSQGLVCIVCTIRLRAPTLHLQCCRNVVLHRLSVHPKAVADHGADRDRRYRSQGRCHPDFARASDCSPGHLRVSSILLSYASPVFATLFSSRFREATELAKEEKVEIELPEHDLDVMTILCSIIHMRHNDAPCAVDEDHLLASVSLCDKHDCARVFKPTVEVWTLQPRLKEGRQGQMHDGRVRHVTPRSSHA</sequence>
<dbReference type="InterPro" id="IPR011333">
    <property type="entry name" value="SKP1/BTB/POZ_sf"/>
</dbReference>
<name>A0A6G1KY59_9PEZI</name>
<feature type="compositionally biased region" description="Basic residues" evidence="1">
    <location>
        <begin position="187"/>
        <end position="196"/>
    </location>
</feature>
<evidence type="ECO:0000313" key="3">
    <source>
        <dbReference type="Proteomes" id="UP000799436"/>
    </source>
</evidence>
<evidence type="ECO:0008006" key="4">
    <source>
        <dbReference type="Google" id="ProtNLM"/>
    </source>
</evidence>
<reference evidence="2" key="1">
    <citation type="journal article" date="2020" name="Stud. Mycol.">
        <title>101 Dothideomycetes genomes: a test case for predicting lifestyles and emergence of pathogens.</title>
        <authorList>
            <person name="Haridas S."/>
            <person name="Albert R."/>
            <person name="Binder M."/>
            <person name="Bloem J."/>
            <person name="Labutti K."/>
            <person name="Salamov A."/>
            <person name="Andreopoulos B."/>
            <person name="Baker S."/>
            <person name="Barry K."/>
            <person name="Bills G."/>
            <person name="Bluhm B."/>
            <person name="Cannon C."/>
            <person name="Castanera R."/>
            <person name="Culley D."/>
            <person name="Daum C."/>
            <person name="Ezra D."/>
            <person name="Gonzalez J."/>
            <person name="Henrissat B."/>
            <person name="Kuo A."/>
            <person name="Liang C."/>
            <person name="Lipzen A."/>
            <person name="Lutzoni F."/>
            <person name="Magnuson J."/>
            <person name="Mondo S."/>
            <person name="Nolan M."/>
            <person name="Ohm R."/>
            <person name="Pangilinan J."/>
            <person name="Park H.-J."/>
            <person name="Ramirez L."/>
            <person name="Alfaro M."/>
            <person name="Sun H."/>
            <person name="Tritt A."/>
            <person name="Yoshinaga Y."/>
            <person name="Zwiers L.-H."/>
            <person name="Turgeon B."/>
            <person name="Goodwin S."/>
            <person name="Spatafora J."/>
            <person name="Crous P."/>
            <person name="Grigoriev I."/>
        </authorList>
    </citation>
    <scope>NUCLEOTIDE SEQUENCE</scope>
    <source>
        <strain evidence="2">CBS 116005</strain>
    </source>
</reference>
<dbReference type="Gene3D" id="3.30.710.10">
    <property type="entry name" value="Potassium Channel Kv1.1, Chain A"/>
    <property type="match status" value="1"/>
</dbReference>
<accession>A0A6G1KY59</accession>
<organism evidence="2 3">
    <name type="scientific">Teratosphaeria nubilosa</name>
    <dbReference type="NCBI Taxonomy" id="161662"/>
    <lineage>
        <taxon>Eukaryota</taxon>
        <taxon>Fungi</taxon>
        <taxon>Dikarya</taxon>
        <taxon>Ascomycota</taxon>
        <taxon>Pezizomycotina</taxon>
        <taxon>Dothideomycetes</taxon>
        <taxon>Dothideomycetidae</taxon>
        <taxon>Mycosphaerellales</taxon>
        <taxon>Teratosphaeriaceae</taxon>
        <taxon>Teratosphaeria</taxon>
    </lineage>
</organism>
<proteinExistence type="predicted"/>
<evidence type="ECO:0000313" key="2">
    <source>
        <dbReference type="EMBL" id="KAF2765262.1"/>
    </source>
</evidence>
<dbReference type="OrthoDB" id="5361286at2759"/>
<gene>
    <name evidence="2" type="ORF">EJ03DRAFT_217714</name>
</gene>
<feature type="compositionally biased region" description="Basic and acidic residues" evidence="1">
    <location>
        <begin position="176"/>
        <end position="186"/>
    </location>
</feature>
<dbReference type="EMBL" id="ML995897">
    <property type="protein sequence ID" value="KAF2765262.1"/>
    <property type="molecule type" value="Genomic_DNA"/>
</dbReference>
<dbReference type="Proteomes" id="UP000799436">
    <property type="component" value="Unassembled WGS sequence"/>
</dbReference>
<keyword evidence="3" id="KW-1185">Reference proteome</keyword>
<feature type="region of interest" description="Disordered" evidence="1">
    <location>
        <begin position="176"/>
        <end position="196"/>
    </location>
</feature>
<dbReference type="AlphaFoldDB" id="A0A6G1KY59"/>
<evidence type="ECO:0000256" key="1">
    <source>
        <dbReference type="SAM" id="MobiDB-lite"/>
    </source>
</evidence>